<keyword evidence="2" id="KW-1185">Reference proteome</keyword>
<reference evidence="1" key="1">
    <citation type="submission" date="2020-07" db="EMBL/GenBank/DDBJ databases">
        <title>Genome sequence and genetic diversity analysis of an under-domesticated orphan crop, white fonio (Digitaria exilis).</title>
        <authorList>
            <person name="Bennetzen J.L."/>
            <person name="Chen S."/>
            <person name="Ma X."/>
            <person name="Wang X."/>
            <person name="Yssel A.E.J."/>
            <person name="Chaluvadi S.R."/>
            <person name="Johnson M."/>
            <person name="Gangashetty P."/>
            <person name="Hamidou F."/>
            <person name="Sanogo M.D."/>
            <person name="Zwaenepoel A."/>
            <person name="Wallace J."/>
            <person name="Van De Peer Y."/>
            <person name="Van Deynze A."/>
        </authorList>
    </citation>
    <scope>NUCLEOTIDE SEQUENCE</scope>
    <source>
        <tissue evidence="1">Leaves</tissue>
    </source>
</reference>
<name>A0A835EU46_9POAL</name>
<dbReference type="OrthoDB" id="694355at2759"/>
<sequence>MVSEKPGCGLDDLRNNPFCFDVLRFSNLGGYDDGSEREWRQVGGGGWVLPFDGAAEYVPELKLWMGFSSSDIQQLCAWDLSGIVVSEAGRWSFDSVDSVADKFAVLTGIEMVADGQEGRIKMIRHKSIRYMFTNEMVRWVL</sequence>
<dbReference type="AlphaFoldDB" id="A0A835EU46"/>
<accession>A0A835EU46</accession>
<evidence type="ECO:0000313" key="1">
    <source>
        <dbReference type="EMBL" id="KAF8713897.1"/>
    </source>
</evidence>
<dbReference type="Pfam" id="PF07893">
    <property type="entry name" value="DUF1668"/>
    <property type="match status" value="1"/>
</dbReference>
<proteinExistence type="predicted"/>
<protein>
    <submittedName>
        <fullName evidence="1">Uncharacterized protein</fullName>
    </submittedName>
</protein>
<dbReference type="PANTHER" id="PTHR33085:SF113">
    <property type="entry name" value="OS05G0126000 PROTEIN"/>
    <property type="match status" value="1"/>
</dbReference>
<evidence type="ECO:0000313" key="2">
    <source>
        <dbReference type="Proteomes" id="UP000636709"/>
    </source>
</evidence>
<dbReference type="InterPro" id="IPR012871">
    <property type="entry name" value="DUF1668_ORYSA"/>
</dbReference>
<comment type="caution">
    <text evidence="1">The sequence shown here is derived from an EMBL/GenBank/DDBJ whole genome shotgun (WGS) entry which is preliminary data.</text>
</comment>
<gene>
    <name evidence="1" type="ORF">HU200_027876</name>
</gene>
<dbReference type="PANTHER" id="PTHR33085">
    <property type="entry name" value="OS12G0113100 PROTEIN-RELATED"/>
    <property type="match status" value="1"/>
</dbReference>
<organism evidence="1 2">
    <name type="scientific">Digitaria exilis</name>
    <dbReference type="NCBI Taxonomy" id="1010633"/>
    <lineage>
        <taxon>Eukaryota</taxon>
        <taxon>Viridiplantae</taxon>
        <taxon>Streptophyta</taxon>
        <taxon>Embryophyta</taxon>
        <taxon>Tracheophyta</taxon>
        <taxon>Spermatophyta</taxon>
        <taxon>Magnoliopsida</taxon>
        <taxon>Liliopsida</taxon>
        <taxon>Poales</taxon>
        <taxon>Poaceae</taxon>
        <taxon>PACMAD clade</taxon>
        <taxon>Panicoideae</taxon>
        <taxon>Panicodae</taxon>
        <taxon>Paniceae</taxon>
        <taxon>Anthephorinae</taxon>
        <taxon>Digitaria</taxon>
    </lineage>
</organism>
<dbReference type="EMBL" id="JACEFO010001739">
    <property type="protein sequence ID" value="KAF8713897.1"/>
    <property type="molecule type" value="Genomic_DNA"/>
</dbReference>
<dbReference type="Proteomes" id="UP000636709">
    <property type="component" value="Unassembled WGS sequence"/>
</dbReference>